<evidence type="ECO:0000256" key="4">
    <source>
        <dbReference type="ARBA" id="ARBA00012891"/>
    </source>
</evidence>
<feature type="domain" description="DNA topoisomerase I eukaryotic-type" evidence="19">
    <location>
        <begin position="142"/>
        <end position="396"/>
    </location>
</feature>
<dbReference type="PANTHER" id="PTHR12753:SF0">
    <property type="entry name" value="ALPHA N-TERMINAL PROTEIN METHYLTRANSFERASE 1"/>
    <property type="match status" value="1"/>
</dbReference>
<dbReference type="InterPro" id="IPR001631">
    <property type="entry name" value="TopoI"/>
</dbReference>
<evidence type="ECO:0000256" key="8">
    <source>
        <dbReference type="ARBA" id="ARBA00023029"/>
    </source>
</evidence>
<reference evidence="20 21" key="1">
    <citation type="submission" date="2015-01" db="EMBL/GenBank/DDBJ databases">
        <title>The Genome Sequence of Exophiala sideris CBS121828.</title>
        <authorList>
            <consortium name="The Broad Institute Genomics Platform"/>
            <person name="Cuomo C."/>
            <person name="de Hoog S."/>
            <person name="Gorbushina A."/>
            <person name="Stielow B."/>
            <person name="Teixiera M."/>
            <person name="Abouelleil A."/>
            <person name="Chapman S.B."/>
            <person name="Priest M."/>
            <person name="Young S.K."/>
            <person name="Wortman J."/>
            <person name="Nusbaum C."/>
            <person name="Birren B."/>
        </authorList>
    </citation>
    <scope>NUCLEOTIDE SEQUENCE [LARGE SCALE GENOMIC DNA]</scope>
    <source>
        <strain evidence="20 21">CBS 121828</strain>
    </source>
</reference>
<evidence type="ECO:0000256" key="9">
    <source>
        <dbReference type="ARBA" id="ARBA00023125"/>
    </source>
</evidence>
<dbReference type="PROSITE" id="PS52038">
    <property type="entry name" value="TOPO_IB_2"/>
    <property type="match status" value="1"/>
</dbReference>
<dbReference type="GO" id="GO:0003917">
    <property type="term" value="F:DNA topoisomerase type I (single strand cut, ATP-independent) activity"/>
    <property type="evidence" value="ECO:0007669"/>
    <property type="project" value="UniProtKB-EC"/>
</dbReference>
<dbReference type="PANTHER" id="PTHR12753">
    <property type="entry name" value="AD-003 - RELATED"/>
    <property type="match status" value="1"/>
</dbReference>
<dbReference type="Gene3D" id="3.90.15.10">
    <property type="entry name" value="Topoisomerase I, Chain A, domain 3"/>
    <property type="match status" value="1"/>
</dbReference>
<comment type="catalytic activity">
    <reaction evidence="15">
        <text>N-terminal L-prolyl-L-prolyl-L-lysyl-[protein] + 2 S-adenosyl-L-methionine = N-terminal N,N-dimethyl-L-prolyl-L-prolyl-L-lysyl-[protein] + 2 S-adenosyl-L-homocysteine + 2 H(+)</text>
        <dbReference type="Rhea" id="RHEA:54736"/>
        <dbReference type="Rhea" id="RHEA-COMP:13787"/>
        <dbReference type="Rhea" id="RHEA-COMP:13974"/>
        <dbReference type="ChEBI" id="CHEBI:15378"/>
        <dbReference type="ChEBI" id="CHEBI:57856"/>
        <dbReference type="ChEBI" id="CHEBI:59789"/>
        <dbReference type="ChEBI" id="CHEBI:138059"/>
        <dbReference type="ChEBI" id="CHEBI:138318"/>
        <dbReference type="EC" id="2.1.1.244"/>
    </reaction>
</comment>
<feature type="region of interest" description="Disordered" evidence="18">
    <location>
        <begin position="160"/>
        <end position="182"/>
    </location>
</feature>
<evidence type="ECO:0000313" key="20">
    <source>
        <dbReference type="EMBL" id="KIV86734.1"/>
    </source>
</evidence>
<evidence type="ECO:0000256" key="3">
    <source>
        <dbReference type="ARBA" id="ARBA00009059"/>
    </source>
</evidence>
<dbReference type="InterPro" id="IPR013499">
    <property type="entry name" value="TopoI_euk"/>
</dbReference>
<proteinExistence type="inferred from homology"/>
<evidence type="ECO:0000256" key="11">
    <source>
        <dbReference type="ARBA" id="ARBA00039112"/>
    </source>
</evidence>
<keyword evidence="7" id="KW-0949">S-adenosyl-L-methionine</keyword>
<dbReference type="GO" id="GO:0032259">
    <property type="term" value="P:methylation"/>
    <property type="evidence" value="ECO:0007669"/>
    <property type="project" value="UniProtKB-KW"/>
</dbReference>
<evidence type="ECO:0000256" key="2">
    <source>
        <dbReference type="ARBA" id="ARBA00006645"/>
    </source>
</evidence>
<evidence type="ECO:0000256" key="5">
    <source>
        <dbReference type="ARBA" id="ARBA00022603"/>
    </source>
</evidence>
<dbReference type="PRINTS" id="PR00416">
    <property type="entry name" value="EUTPISMRASEI"/>
</dbReference>
<dbReference type="Pfam" id="PF01028">
    <property type="entry name" value="Topoisom_I"/>
    <property type="match status" value="1"/>
</dbReference>
<evidence type="ECO:0000256" key="6">
    <source>
        <dbReference type="ARBA" id="ARBA00022679"/>
    </source>
</evidence>
<evidence type="ECO:0000256" key="1">
    <source>
        <dbReference type="ARBA" id="ARBA00000213"/>
    </source>
</evidence>
<dbReference type="Proteomes" id="UP000053599">
    <property type="component" value="Unassembled WGS sequence"/>
</dbReference>
<dbReference type="EC" id="2.1.1.244" evidence="11"/>
<evidence type="ECO:0000256" key="14">
    <source>
        <dbReference type="ARBA" id="ARBA00047306"/>
    </source>
</evidence>
<comment type="catalytic activity">
    <reaction evidence="16">
        <text>N-terminal L-alanyl-L-prolyl-L-lysyl-[protein] + 3 S-adenosyl-L-methionine = N-terminal N,N,N-trimethyl-L-alanyl-L-prolyl-L-lysyl-[protein] + 3 S-adenosyl-L-homocysteine + 3 H(+)</text>
        <dbReference type="Rhea" id="RHEA:54712"/>
        <dbReference type="Rhea" id="RHEA-COMP:13785"/>
        <dbReference type="Rhea" id="RHEA-COMP:13971"/>
        <dbReference type="ChEBI" id="CHEBI:15378"/>
        <dbReference type="ChEBI" id="CHEBI:57856"/>
        <dbReference type="ChEBI" id="CHEBI:59789"/>
        <dbReference type="ChEBI" id="CHEBI:138057"/>
        <dbReference type="ChEBI" id="CHEBI:138315"/>
        <dbReference type="EC" id="2.1.1.244"/>
    </reaction>
</comment>
<evidence type="ECO:0000256" key="10">
    <source>
        <dbReference type="ARBA" id="ARBA00023235"/>
    </source>
</evidence>
<keyword evidence="9 17" id="KW-0238">DNA-binding</keyword>
<dbReference type="InterPro" id="IPR008576">
    <property type="entry name" value="MeTrfase_NTM1"/>
</dbReference>
<dbReference type="InterPro" id="IPR014711">
    <property type="entry name" value="TopoI_cat_a-hlx-sub_euk"/>
</dbReference>
<keyword evidence="10" id="KW-0413">Isomerase</keyword>
<evidence type="ECO:0000256" key="18">
    <source>
        <dbReference type="SAM" id="MobiDB-lite"/>
    </source>
</evidence>
<keyword evidence="8" id="KW-0799">Topoisomerase</keyword>
<dbReference type="GO" id="GO:0005737">
    <property type="term" value="C:cytoplasm"/>
    <property type="evidence" value="ECO:0007669"/>
    <property type="project" value="TreeGrafter"/>
</dbReference>
<sequence length="410" mass="46837">MPATRSGDNRHDNPTSDAQMQEASSAAIMGGEGLTDTDSRMRTADQLAYWQRISADDNGMLGGYPQVSRVDLRFSRTFLRKLLRTSNGSTSEYPFRYCLEPGAGIGRVTLNLLSSLCENIDIVEPIEKFTAVLTAANSPLVKSGQLRRVYNVPLQQWTPDSVPSYQAPPKLDQDGRAPERKKHIDRIRKDYREEDLKSVLMADRQKATAMYLIDQFALRAGNEKGEDEAEKIWRSKYEHITLRDSATVVFDFLGKHGIRVHEELEVDPQVFKNLKIFKKPPKKDGDDIFDKLDQDRLLSNDDFEGRYDLIYNQWCLNHLPMFDLVRYFSSLIPLLAPDGWIIVKENLSTAADGADMFDEEDSSVTRSDKNWRLSFEKAGLRLVRTELQTGMSKEWGLLPVRMYALRPDDK</sequence>
<protein>
    <recommendedName>
        <fullName evidence="12">Alpha N-terminal protein methyltransferase 1</fullName>
        <ecNumber evidence="11">2.1.1.244</ecNumber>
        <ecNumber evidence="4">5.6.2.1</ecNumber>
    </recommendedName>
    <alternativeName>
        <fullName evidence="13">X-Pro-Lys N-terminal protein methyltransferase 1</fullName>
    </alternativeName>
</protein>
<evidence type="ECO:0000259" key="19">
    <source>
        <dbReference type="SMART" id="SM00435"/>
    </source>
</evidence>
<evidence type="ECO:0000256" key="7">
    <source>
        <dbReference type="ARBA" id="ARBA00022691"/>
    </source>
</evidence>
<feature type="compositionally biased region" description="Polar residues" evidence="18">
    <location>
        <begin position="15"/>
        <end position="24"/>
    </location>
</feature>
<dbReference type="EMBL" id="KN846951">
    <property type="protein sequence ID" value="KIV86734.1"/>
    <property type="molecule type" value="Genomic_DNA"/>
</dbReference>
<comment type="caution">
    <text evidence="17">Lacks conserved residue(s) required for the propagation of feature annotation.</text>
</comment>
<dbReference type="InterPro" id="IPR011010">
    <property type="entry name" value="DNA_brk_join_enz"/>
</dbReference>
<comment type="catalytic activity">
    <reaction evidence="14">
        <text>N-terminal L-seryl-L-prolyl-L-lysyl-[protein] + 3 S-adenosyl-L-methionine = N-terminal N,N,N-trimethyl-L-seryl-L-prolyl-L-lysyl-[protein] + 3 S-adenosyl-L-homocysteine + 3 H(+)</text>
        <dbReference type="Rhea" id="RHEA:54724"/>
        <dbReference type="Rhea" id="RHEA-COMP:13789"/>
        <dbReference type="Rhea" id="RHEA-COMP:13973"/>
        <dbReference type="ChEBI" id="CHEBI:15378"/>
        <dbReference type="ChEBI" id="CHEBI:57856"/>
        <dbReference type="ChEBI" id="CHEBI:59789"/>
        <dbReference type="ChEBI" id="CHEBI:138061"/>
        <dbReference type="ChEBI" id="CHEBI:138317"/>
        <dbReference type="EC" id="2.1.1.244"/>
    </reaction>
</comment>
<dbReference type="OrthoDB" id="1298661at2759"/>
<dbReference type="SUPFAM" id="SSF53335">
    <property type="entry name" value="S-adenosyl-L-methionine-dependent methyltransferases"/>
    <property type="match status" value="2"/>
</dbReference>
<evidence type="ECO:0000256" key="12">
    <source>
        <dbReference type="ARBA" id="ARBA00039449"/>
    </source>
</evidence>
<evidence type="ECO:0000256" key="17">
    <source>
        <dbReference type="PROSITE-ProRule" id="PRU01382"/>
    </source>
</evidence>
<dbReference type="Gene3D" id="3.40.50.150">
    <property type="entry name" value="Vaccinia Virus protein VP39"/>
    <property type="match status" value="2"/>
</dbReference>
<dbReference type="InterPro" id="IPR029063">
    <property type="entry name" value="SAM-dependent_MTases_sf"/>
</dbReference>
<dbReference type="Pfam" id="PF05891">
    <property type="entry name" value="Methyltransf_PK"/>
    <property type="match status" value="2"/>
</dbReference>
<name>A0A0D1YYX2_9EURO</name>
<dbReference type="HOGENOM" id="CLU_055356_2_1_1"/>
<evidence type="ECO:0000256" key="15">
    <source>
        <dbReference type="ARBA" id="ARBA00047885"/>
    </source>
</evidence>
<dbReference type="GO" id="GO:0003677">
    <property type="term" value="F:DNA binding"/>
    <property type="evidence" value="ECO:0007669"/>
    <property type="project" value="UniProtKB-UniRule"/>
</dbReference>
<evidence type="ECO:0000313" key="21">
    <source>
        <dbReference type="Proteomes" id="UP000053599"/>
    </source>
</evidence>
<dbReference type="SUPFAM" id="SSF56349">
    <property type="entry name" value="DNA breaking-rejoining enzymes"/>
    <property type="match status" value="1"/>
</dbReference>
<dbReference type="SMART" id="SM00435">
    <property type="entry name" value="TOPEUc"/>
    <property type="match status" value="1"/>
</dbReference>
<keyword evidence="6" id="KW-0808">Transferase</keyword>
<evidence type="ECO:0000256" key="16">
    <source>
        <dbReference type="ARBA" id="ARBA00048167"/>
    </source>
</evidence>
<dbReference type="GO" id="GO:0006265">
    <property type="term" value="P:DNA topological change"/>
    <property type="evidence" value="ECO:0007669"/>
    <property type="project" value="InterPro"/>
</dbReference>
<comment type="catalytic activity">
    <reaction evidence="1">
        <text>ATP-independent breakage of single-stranded DNA, followed by passage and rejoining.</text>
        <dbReference type="EC" id="5.6.2.1"/>
    </reaction>
</comment>
<dbReference type="STRING" id="1016849.A0A0D1YYX2"/>
<gene>
    <name evidence="20" type="ORF">PV11_02329</name>
</gene>
<organism evidence="20 21">
    <name type="scientific">Exophiala sideris</name>
    <dbReference type="NCBI Taxonomy" id="1016849"/>
    <lineage>
        <taxon>Eukaryota</taxon>
        <taxon>Fungi</taxon>
        <taxon>Dikarya</taxon>
        <taxon>Ascomycota</taxon>
        <taxon>Pezizomycotina</taxon>
        <taxon>Eurotiomycetes</taxon>
        <taxon>Chaetothyriomycetidae</taxon>
        <taxon>Chaetothyriales</taxon>
        <taxon>Herpotrichiellaceae</taxon>
        <taxon>Exophiala</taxon>
    </lineage>
</organism>
<dbReference type="EC" id="5.6.2.1" evidence="4"/>
<feature type="region of interest" description="Disordered" evidence="18">
    <location>
        <begin position="1"/>
        <end position="24"/>
    </location>
</feature>
<accession>A0A0D1YYX2</accession>
<dbReference type="InterPro" id="IPR013500">
    <property type="entry name" value="TopoI_cat_euk"/>
</dbReference>
<comment type="similarity">
    <text evidence="2">Belongs to the type IB topoisomerase family.</text>
</comment>
<keyword evidence="5" id="KW-0489">Methyltransferase</keyword>
<dbReference type="GO" id="GO:0071885">
    <property type="term" value="F:N-terminal protein N-methyltransferase activity"/>
    <property type="evidence" value="ECO:0007669"/>
    <property type="project" value="UniProtKB-EC"/>
</dbReference>
<dbReference type="AlphaFoldDB" id="A0A0D1YYX2"/>
<evidence type="ECO:0000256" key="13">
    <source>
        <dbReference type="ARBA" id="ARBA00043129"/>
    </source>
</evidence>
<comment type="similarity">
    <text evidence="3">Belongs to the methyltransferase superfamily. NTM1 family.</text>
</comment>
<dbReference type="GO" id="GO:0005694">
    <property type="term" value="C:chromosome"/>
    <property type="evidence" value="ECO:0007669"/>
    <property type="project" value="InterPro"/>
</dbReference>